<dbReference type="SUPFAM" id="SSF53850">
    <property type="entry name" value="Periplasmic binding protein-like II"/>
    <property type="match status" value="1"/>
</dbReference>
<dbReference type="PANTHER" id="PTHR47235">
    <property type="entry name" value="BLR6548 PROTEIN"/>
    <property type="match status" value="1"/>
</dbReference>
<evidence type="ECO:0000313" key="4">
    <source>
        <dbReference type="EMBL" id="NOJ49062.1"/>
    </source>
</evidence>
<proteinExistence type="inferred from homology"/>
<comment type="caution">
    <text evidence="4">The sequence shown here is derived from an EMBL/GenBank/DDBJ whole genome shotgun (WGS) entry which is preliminary data.</text>
</comment>
<name>A0A7Y4H972_9BRAD</name>
<protein>
    <submittedName>
        <fullName evidence="4">ABC transporter substrate-binding protein</fullName>
    </submittedName>
</protein>
<dbReference type="AlphaFoldDB" id="A0A7Y4H972"/>
<dbReference type="PANTHER" id="PTHR47235:SF1">
    <property type="entry name" value="BLR6548 PROTEIN"/>
    <property type="match status" value="1"/>
</dbReference>
<gene>
    <name evidence="4" type="ORF">HCN50_22905</name>
</gene>
<keyword evidence="5" id="KW-1185">Reference proteome</keyword>
<reference evidence="4 5" key="1">
    <citation type="submission" date="2020-03" db="EMBL/GenBank/DDBJ databases">
        <title>Bradyrhizobium diversity isolated from nodules of Muelleranthus trifoliolatus.</title>
        <authorList>
            <person name="Klepa M."/>
            <person name="Helene L."/>
            <person name="Hungria M."/>
        </authorList>
    </citation>
    <scope>NUCLEOTIDE SEQUENCE [LARGE SCALE GENOMIC DNA]</scope>
    <source>
        <strain evidence="4 5">WSM 1744</strain>
    </source>
</reference>
<dbReference type="EMBL" id="JAAVLW010000007">
    <property type="protein sequence ID" value="NOJ49062.1"/>
    <property type="molecule type" value="Genomic_DNA"/>
</dbReference>
<accession>A0A7Y4H972</accession>
<evidence type="ECO:0000256" key="1">
    <source>
        <dbReference type="ARBA" id="ARBA00010062"/>
    </source>
</evidence>
<keyword evidence="2" id="KW-0732">Signal</keyword>
<dbReference type="InterPro" id="IPR028081">
    <property type="entry name" value="Leu-bd"/>
</dbReference>
<evidence type="ECO:0000313" key="5">
    <source>
        <dbReference type="Proteomes" id="UP000528734"/>
    </source>
</evidence>
<dbReference type="InterPro" id="IPR011852">
    <property type="entry name" value="TRAP_TAXI"/>
</dbReference>
<sequence>MEQWSWASARDAVRRLNIAPRRIAVAALVVAAMAGSAVSDRASAAPPPGNNEIRIGNTAPYTGPASAYGVIAKVISAYLDKVNAEGGINGRKVNMITYDDAYEPIKTMEMTRKLVEEDQVLFTLATIGTNTNAAIQPYLNSKKVPQLFALSGAAAWDQPREFPWTMGFLPTYTAEAQIFAQYILENHPRSRIAVLYQEDGMGKEYLKGLKDGLGGKVAIVAEAPYKVTDTNIDAQMAKLKASNADVFIEFTTPKFAIMAIRRSAELGWRPAHFVASIANSYSAVIQPAGAQNAEGLLSAAYRLEGEDAAAAGDAVFREWSAFMQRYVPSVSKTNGQAVLGYLVSKTLVEVLKNCGDDLSRENIMKQARNIKGVQLPMMVQGILINTSPSDHAPIEQMRMMRFTNGNWQHFGPVRSGIDPGAVSDSFKTIFKYGTATKRDLANQLNANTVSLMTGSFGSTYAQVGADLASVLDNGTNLRILPVMGRGSVQAVADILLLRGVDAGIVRKDTLAYLDRKDFAKDIRNQFVYVAKMFNEEMHVLAPKTITNMRELDGKTVVVDLPDSSTFVTAINVFERLGIRPHLIYQEPRLAVDMLRKGEVDAIVAIEGKPLQWLNQVNDRNLHLVPVEYAKTLQEEYLPSKLSSADYPGLVPDGGYVETVAAEAVLASYNWAPNSDRYRRLSLLVDTMFDKVAQLQRPPFHPKWREMAPRATVSGWTRFKAAQEWLDRNMPPAASVSAASGAVPAPAPVAAPAAAFSSPQERDPLYREFLEWRASRAKAGANR</sequence>
<dbReference type="Pfam" id="PF16868">
    <property type="entry name" value="NMT1_3"/>
    <property type="match status" value="1"/>
</dbReference>
<evidence type="ECO:0000259" key="3">
    <source>
        <dbReference type="Pfam" id="PF13458"/>
    </source>
</evidence>
<dbReference type="CDD" id="cd06343">
    <property type="entry name" value="PBP1_ABC_ligand_binding-like"/>
    <property type="match status" value="1"/>
</dbReference>
<comment type="similarity">
    <text evidence="1">Belongs to the leucine-binding protein family.</text>
</comment>
<organism evidence="4 5">
    <name type="scientific">Bradyrhizobium archetypum</name>
    <dbReference type="NCBI Taxonomy" id="2721160"/>
    <lineage>
        <taxon>Bacteria</taxon>
        <taxon>Pseudomonadati</taxon>
        <taxon>Pseudomonadota</taxon>
        <taxon>Alphaproteobacteria</taxon>
        <taxon>Hyphomicrobiales</taxon>
        <taxon>Nitrobacteraceae</taxon>
        <taxon>Bradyrhizobium</taxon>
    </lineage>
</organism>
<dbReference type="Gene3D" id="3.40.190.10">
    <property type="entry name" value="Periplasmic binding protein-like II"/>
    <property type="match status" value="2"/>
</dbReference>
<dbReference type="Proteomes" id="UP000528734">
    <property type="component" value="Unassembled WGS sequence"/>
</dbReference>
<dbReference type="InterPro" id="IPR028082">
    <property type="entry name" value="Peripla_BP_I"/>
</dbReference>
<evidence type="ECO:0000256" key="2">
    <source>
        <dbReference type="ARBA" id="ARBA00022729"/>
    </source>
</evidence>
<dbReference type="Gene3D" id="3.40.50.2300">
    <property type="match status" value="2"/>
</dbReference>
<feature type="domain" description="Leucine-binding protein" evidence="3">
    <location>
        <begin position="52"/>
        <end position="405"/>
    </location>
</feature>
<dbReference type="Pfam" id="PF13458">
    <property type="entry name" value="Peripla_BP_6"/>
    <property type="match status" value="1"/>
</dbReference>
<dbReference type="SUPFAM" id="SSF53822">
    <property type="entry name" value="Periplasmic binding protein-like I"/>
    <property type="match status" value="1"/>
</dbReference>